<evidence type="ECO:0000256" key="2">
    <source>
        <dbReference type="PIRSR" id="PIRSR005962-1"/>
    </source>
</evidence>
<name>A0AAU0UTI7_9FIRM</name>
<dbReference type="GO" id="GO:0050118">
    <property type="term" value="F:N-acetyldiaminopimelate deacetylase activity"/>
    <property type="evidence" value="ECO:0007669"/>
    <property type="project" value="UniProtKB-ARBA"/>
</dbReference>
<evidence type="ECO:0000256" key="1">
    <source>
        <dbReference type="ARBA" id="ARBA00022801"/>
    </source>
</evidence>
<dbReference type="InterPro" id="IPR017439">
    <property type="entry name" value="Amidohydrolase"/>
</dbReference>
<comment type="cofactor">
    <cofactor evidence="2">
        <name>Mn(2+)</name>
        <dbReference type="ChEBI" id="CHEBI:29035"/>
    </cofactor>
    <text evidence="2">The Mn(2+) ion enhances activity.</text>
</comment>
<dbReference type="Pfam" id="PF01546">
    <property type="entry name" value="Peptidase_M20"/>
    <property type="match status" value="1"/>
</dbReference>
<dbReference type="SUPFAM" id="SSF55031">
    <property type="entry name" value="Bacterial exopeptidase dimerisation domain"/>
    <property type="match status" value="1"/>
</dbReference>
<keyword evidence="5" id="KW-1185">Reference proteome</keyword>
<evidence type="ECO:0000313" key="4">
    <source>
        <dbReference type="EMBL" id="WRO22588.1"/>
    </source>
</evidence>
<dbReference type="PIRSF" id="PIRSF005962">
    <property type="entry name" value="Pept_M20D_amidohydro"/>
    <property type="match status" value="1"/>
</dbReference>
<feature type="binding site" evidence="2">
    <location>
        <position position="161"/>
    </location>
    <ligand>
        <name>Mn(2+)</name>
        <dbReference type="ChEBI" id="CHEBI:29035"/>
        <label>2</label>
    </ligand>
</feature>
<keyword evidence="2" id="KW-0464">Manganese</keyword>
<feature type="domain" description="Peptidase M20 dimerisation" evidence="3">
    <location>
        <begin position="185"/>
        <end position="278"/>
    </location>
</feature>
<dbReference type="FunFam" id="3.30.70.360:FF:000001">
    <property type="entry name" value="N-acetyldiaminopimelate deacetylase"/>
    <property type="match status" value="1"/>
</dbReference>
<dbReference type="NCBIfam" id="TIGR01891">
    <property type="entry name" value="amidohydrolases"/>
    <property type="match status" value="1"/>
</dbReference>
<feature type="binding site" evidence="2">
    <location>
        <position position="136"/>
    </location>
    <ligand>
        <name>Mn(2+)</name>
        <dbReference type="ChEBI" id="CHEBI:29035"/>
        <label>2</label>
    </ligand>
</feature>
<dbReference type="InterPro" id="IPR036264">
    <property type="entry name" value="Bact_exopeptidase_dim_dom"/>
</dbReference>
<feature type="binding site" evidence="2">
    <location>
        <position position="102"/>
    </location>
    <ligand>
        <name>Mn(2+)</name>
        <dbReference type="ChEBI" id="CHEBI:29035"/>
        <label>2</label>
    </ligand>
</feature>
<keyword evidence="2" id="KW-0479">Metal-binding</keyword>
<dbReference type="PANTHER" id="PTHR11014">
    <property type="entry name" value="PEPTIDASE M20 FAMILY MEMBER"/>
    <property type="match status" value="1"/>
</dbReference>
<reference evidence="4 5" key="1">
    <citation type="submission" date="2023-04" db="EMBL/GenBank/DDBJ databases">
        <authorList>
            <person name="Hsu D."/>
        </authorList>
    </citation>
    <scope>NUCLEOTIDE SEQUENCE [LARGE SCALE GENOMIC DNA]</scope>
    <source>
        <strain evidence="4 5">MK1</strain>
    </source>
</reference>
<dbReference type="Pfam" id="PF07687">
    <property type="entry name" value="M20_dimer"/>
    <property type="match status" value="1"/>
</dbReference>
<dbReference type="InterPro" id="IPR011650">
    <property type="entry name" value="Peptidase_M20_dimer"/>
</dbReference>
<evidence type="ECO:0000259" key="3">
    <source>
        <dbReference type="Pfam" id="PF07687"/>
    </source>
</evidence>
<dbReference type="PANTHER" id="PTHR11014:SF63">
    <property type="entry name" value="METALLOPEPTIDASE, PUTATIVE (AFU_ORTHOLOGUE AFUA_6G09600)-RELATED"/>
    <property type="match status" value="1"/>
</dbReference>
<dbReference type="SUPFAM" id="SSF53187">
    <property type="entry name" value="Zn-dependent exopeptidases"/>
    <property type="match status" value="1"/>
</dbReference>
<proteinExistence type="predicted"/>
<organism evidence="4 5">
    <name type="scientific">Metallumcola ferriviriculae</name>
    <dbReference type="NCBI Taxonomy" id="3039180"/>
    <lineage>
        <taxon>Bacteria</taxon>
        <taxon>Bacillati</taxon>
        <taxon>Bacillota</taxon>
        <taxon>Clostridia</taxon>
        <taxon>Neomoorellales</taxon>
        <taxon>Desulfitibacteraceae</taxon>
        <taxon>Metallumcola</taxon>
    </lineage>
</organism>
<feature type="binding site" evidence="2">
    <location>
        <position position="100"/>
    </location>
    <ligand>
        <name>Mn(2+)</name>
        <dbReference type="ChEBI" id="CHEBI:29035"/>
        <label>2</label>
    </ligand>
</feature>
<dbReference type="KEGG" id="dbc:MFMK1_002425"/>
<dbReference type="RefSeq" id="WP_366921997.1">
    <property type="nucleotide sequence ID" value="NZ_CP121694.1"/>
</dbReference>
<accession>A0AAU0UTI7</accession>
<feature type="binding site" evidence="2">
    <location>
        <position position="363"/>
    </location>
    <ligand>
        <name>Mn(2+)</name>
        <dbReference type="ChEBI" id="CHEBI:29035"/>
        <label>2</label>
    </ligand>
</feature>
<keyword evidence="1" id="KW-0378">Hydrolase</keyword>
<dbReference type="Gene3D" id="3.30.70.360">
    <property type="match status" value="1"/>
</dbReference>
<dbReference type="GO" id="GO:0019877">
    <property type="term" value="P:diaminopimelate biosynthetic process"/>
    <property type="evidence" value="ECO:0007669"/>
    <property type="project" value="UniProtKB-ARBA"/>
</dbReference>
<dbReference type="InterPro" id="IPR002933">
    <property type="entry name" value="Peptidase_M20"/>
</dbReference>
<protein>
    <submittedName>
        <fullName evidence="4">Amidohydrolase</fullName>
    </submittedName>
</protein>
<evidence type="ECO:0000313" key="5">
    <source>
        <dbReference type="Proteomes" id="UP001329915"/>
    </source>
</evidence>
<dbReference type="AlphaFoldDB" id="A0AAU0UTI7"/>
<dbReference type="Gene3D" id="3.40.630.10">
    <property type="entry name" value="Zn peptidases"/>
    <property type="match status" value="1"/>
</dbReference>
<sequence>MDISREVTSHFDELVALRRDFHKHPELGFEEYRTSDIIVQYLKDLGIEAAKVAKTGVVGLLKGSASGRTLMLRADIDALAVQEMTELPFKSVYQGASHACGHDGHTAILLVAAKILAKHKELIKGNIKFIFEPCEETAGAMAMINEGVLTNPAVDAALGLHLWAPIDSGKIGVVPGPVMAACEEFELTIIGKGGHTSTPQTAVDPIMAACQIVQNMQVIQTRLVDARQPTTIMFGKINGGTGRNIIPEQVQMGGTIRFLYENEDEGKRWLQNKFEEIVSSVCTTMGAQYKLTYIPSNPAIINDVGMAKIVAAAAEETLGSPGSVVSELVMAGDDFAEFSRRIPSAFYFVGTGNKEKGTNYPHHHPCFNIDEDTLATGLEMHLRTALAFFEG</sequence>
<dbReference type="Proteomes" id="UP001329915">
    <property type="component" value="Chromosome"/>
</dbReference>
<dbReference type="EMBL" id="CP121694">
    <property type="protein sequence ID" value="WRO22588.1"/>
    <property type="molecule type" value="Genomic_DNA"/>
</dbReference>
<gene>
    <name evidence="4" type="ORF">MFMK1_002425</name>
</gene>
<dbReference type="GO" id="GO:0046872">
    <property type="term" value="F:metal ion binding"/>
    <property type="evidence" value="ECO:0007669"/>
    <property type="project" value="UniProtKB-KW"/>
</dbReference>